<evidence type="ECO:0000256" key="1">
    <source>
        <dbReference type="SAM" id="Coils"/>
    </source>
</evidence>
<dbReference type="RefSeq" id="WP_316778894.1">
    <property type="nucleotide sequence ID" value="NZ_JASMWN010000014.1"/>
</dbReference>
<organism evidence="2 3">
    <name type="scientific">Sedimentitalea todarodis</name>
    <dbReference type="NCBI Taxonomy" id="1631240"/>
    <lineage>
        <taxon>Bacteria</taxon>
        <taxon>Pseudomonadati</taxon>
        <taxon>Pseudomonadota</taxon>
        <taxon>Alphaproteobacteria</taxon>
        <taxon>Rhodobacterales</taxon>
        <taxon>Paracoccaceae</taxon>
        <taxon>Sedimentitalea</taxon>
    </lineage>
</organism>
<name>A0ABU3VH19_9RHOB</name>
<keyword evidence="3" id="KW-1185">Reference proteome</keyword>
<keyword evidence="1" id="KW-0175">Coiled coil</keyword>
<evidence type="ECO:0000313" key="3">
    <source>
        <dbReference type="Proteomes" id="UP001255416"/>
    </source>
</evidence>
<sequence>MNDDDPFKQRELEVQRLRRENEEFEAAWSDYQEVREVLRRLHARSDPSEAMLDDYTRLQSELRCEIEEWLAPPLARRTGSNGGRT</sequence>
<feature type="coiled-coil region" evidence="1">
    <location>
        <begin position="7"/>
        <end position="34"/>
    </location>
</feature>
<dbReference type="EMBL" id="JASMWN010000014">
    <property type="protein sequence ID" value="MDU9005469.1"/>
    <property type="molecule type" value="Genomic_DNA"/>
</dbReference>
<accession>A0ABU3VH19</accession>
<comment type="caution">
    <text evidence="2">The sequence shown here is derived from an EMBL/GenBank/DDBJ whole genome shotgun (WGS) entry which is preliminary data.</text>
</comment>
<reference evidence="3" key="1">
    <citation type="submission" date="2023-05" db="EMBL/GenBank/DDBJ databases">
        <title>Sedimentitalea sp. nov. JM2-8.</title>
        <authorList>
            <person name="Huang J."/>
        </authorList>
    </citation>
    <scope>NUCLEOTIDE SEQUENCE [LARGE SCALE GENOMIC DNA]</scope>
    <source>
        <strain evidence="3">KHS03</strain>
    </source>
</reference>
<dbReference type="Proteomes" id="UP001255416">
    <property type="component" value="Unassembled WGS sequence"/>
</dbReference>
<gene>
    <name evidence="2" type="ORF">QO231_16660</name>
</gene>
<protein>
    <submittedName>
        <fullName evidence="2">Uncharacterized protein</fullName>
    </submittedName>
</protein>
<evidence type="ECO:0000313" key="2">
    <source>
        <dbReference type="EMBL" id="MDU9005469.1"/>
    </source>
</evidence>
<proteinExistence type="predicted"/>